<organism evidence="13 14">
    <name type="scientific">Actinotalea ferrariae CF5-4</name>
    <dbReference type="NCBI Taxonomy" id="948458"/>
    <lineage>
        <taxon>Bacteria</taxon>
        <taxon>Bacillati</taxon>
        <taxon>Actinomycetota</taxon>
        <taxon>Actinomycetes</taxon>
        <taxon>Micrococcales</taxon>
        <taxon>Cellulomonadaceae</taxon>
        <taxon>Actinotalea</taxon>
    </lineage>
</organism>
<feature type="domain" description="FAD/NAD(P)-binding" evidence="12">
    <location>
        <begin position="5"/>
        <end position="327"/>
    </location>
</feature>
<dbReference type="GO" id="GO:0016668">
    <property type="term" value="F:oxidoreductase activity, acting on a sulfur group of donors, NAD(P) as acceptor"/>
    <property type="evidence" value="ECO:0007669"/>
    <property type="project" value="InterPro"/>
</dbReference>
<evidence type="ECO:0000256" key="5">
    <source>
        <dbReference type="ARBA" id="ARBA00023002"/>
    </source>
</evidence>
<evidence type="ECO:0000313" key="14">
    <source>
        <dbReference type="Proteomes" id="UP000019753"/>
    </source>
</evidence>
<keyword evidence="7 10" id="KW-0676">Redox-active center</keyword>
<evidence type="ECO:0000259" key="11">
    <source>
        <dbReference type="Pfam" id="PF02852"/>
    </source>
</evidence>
<evidence type="ECO:0000256" key="9">
    <source>
        <dbReference type="PIRSR" id="PIRSR000350-4"/>
    </source>
</evidence>
<keyword evidence="6" id="KW-1015">Disulfide bond</keyword>
<accession>A0A021VQZ5</accession>
<dbReference type="OrthoDB" id="9800167at2"/>
<dbReference type="InterPro" id="IPR004099">
    <property type="entry name" value="Pyr_nucl-diS_OxRdtase_dimer"/>
</dbReference>
<evidence type="ECO:0000256" key="3">
    <source>
        <dbReference type="ARBA" id="ARBA00022827"/>
    </source>
</evidence>
<feature type="binding site" evidence="8">
    <location>
        <position position="312"/>
    </location>
    <ligand>
        <name>FAD</name>
        <dbReference type="ChEBI" id="CHEBI:57692"/>
    </ligand>
</feature>
<dbReference type="InterPro" id="IPR012999">
    <property type="entry name" value="Pyr_OxRdtase_I_AS"/>
</dbReference>
<dbReference type="Pfam" id="PF07992">
    <property type="entry name" value="Pyr_redox_2"/>
    <property type="match status" value="1"/>
</dbReference>
<dbReference type="SUPFAM" id="SSF51905">
    <property type="entry name" value="FAD/NAD(P)-binding domain"/>
    <property type="match status" value="1"/>
</dbReference>
<dbReference type="InterPro" id="IPR001100">
    <property type="entry name" value="Pyr_nuc-diS_OxRdtase"/>
</dbReference>
<dbReference type="InterPro" id="IPR016156">
    <property type="entry name" value="FAD/NAD-linked_Rdtase_dimer_sf"/>
</dbReference>
<dbReference type="Proteomes" id="UP000019753">
    <property type="component" value="Unassembled WGS sequence"/>
</dbReference>
<evidence type="ECO:0000256" key="10">
    <source>
        <dbReference type="RuleBase" id="RU003691"/>
    </source>
</evidence>
<dbReference type="Gene3D" id="3.50.50.60">
    <property type="entry name" value="FAD/NAD(P)-binding domain"/>
    <property type="match status" value="2"/>
</dbReference>
<evidence type="ECO:0000256" key="2">
    <source>
        <dbReference type="ARBA" id="ARBA00022630"/>
    </source>
</evidence>
<dbReference type="PANTHER" id="PTHR43014">
    <property type="entry name" value="MERCURIC REDUCTASE"/>
    <property type="match status" value="1"/>
</dbReference>
<protein>
    <submittedName>
        <fullName evidence="13">Pyridine nucleotide-disulfide oxidoreductase</fullName>
    </submittedName>
</protein>
<dbReference type="PIRSF" id="PIRSF000350">
    <property type="entry name" value="Mercury_reductase_MerA"/>
    <property type="match status" value="1"/>
</dbReference>
<keyword evidence="8" id="KW-0547">Nucleotide-binding</keyword>
<feature type="domain" description="Pyridine nucleotide-disulphide oxidoreductase dimerisation" evidence="11">
    <location>
        <begin position="348"/>
        <end position="453"/>
    </location>
</feature>
<dbReference type="SUPFAM" id="SSF55424">
    <property type="entry name" value="FAD/NAD-linked reductases, dimerisation (C-terminal) domain"/>
    <property type="match status" value="1"/>
</dbReference>
<dbReference type="EMBL" id="AXCW01000085">
    <property type="protein sequence ID" value="EYR63566.1"/>
    <property type="molecule type" value="Genomic_DNA"/>
</dbReference>
<gene>
    <name evidence="13" type="ORF">N866_19820</name>
</gene>
<dbReference type="AlphaFoldDB" id="A0A021VQZ5"/>
<dbReference type="GO" id="GO:0000166">
    <property type="term" value="F:nucleotide binding"/>
    <property type="evidence" value="ECO:0007669"/>
    <property type="project" value="UniProtKB-KW"/>
</dbReference>
<sequence length="466" mass="49419">MIDSYDVLVVGAGPAGTAAALRAAELGARVGVVEAGPTGGTCVNTGCVPTRVLAKTARLMREVRTADTYGISVTEQRIDWPTTVARVRATVDRVRATKDDAGRFDGADVDLLRGRARFVSPHELEVRDADGSGTRRVRAETVILCVGGHSRRLPVPGAELATMPEEVLELPDLPRRVAVVGAGNTGAQLVTIFNAFGSDVTLLEVAPRILAQTDPDVSAHVTAAFRDQGVHVETGIETVERLERTDDGVRLAWRAEGEARDVVVDAVVMSTGWPAAVEDLGLDAAGVHAEKGRIPVDEYLASNVGHVYVAGDANGMAMLVQAANSEAEAAARNAVLGTTVRTPHRLLPAGGFTDPDYADVGLTEPEARERDEHCVSVLVPYDELERPVIDDRPRGFLKLVADRRREYLLGAHAVGENAVEVIQAVTTAMAAGVDVATLAQVEFAYPTYTAAIGVAARRLLEVPAVR</sequence>
<evidence type="ECO:0000256" key="1">
    <source>
        <dbReference type="ARBA" id="ARBA00007532"/>
    </source>
</evidence>
<dbReference type="InterPro" id="IPR036188">
    <property type="entry name" value="FAD/NAD-bd_sf"/>
</dbReference>
<evidence type="ECO:0000256" key="4">
    <source>
        <dbReference type="ARBA" id="ARBA00022857"/>
    </source>
</evidence>
<dbReference type="PANTHER" id="PTHR43014:SF5">
    <property type="entry name" value="GLUTATHIONE REDUCTASE (NADPH)"/>
    <property type="match status" value="1"/>
</dbReference>
<feature type="binding site" evidence="8">
    <location>
        <position position="204"/>
    </location>
    <ligand>
        <name>NAD(+)</name>
        <dbReference type="ChEBI" id="CHEBI:57540"/>
    </ligand>
</feature>
<feature type="binding site" evidence="8">
    <location>
        <position position="272"/>
    </location>
    <ligand>
        <name>NAD(+)</name>
        <dbReference type="ChEBI" id="CHEBI:57540"/>
    </ligand>
</feature>
<evidence type="ECO:0000256" key="7">
    <source>
        <dbReference type="ARBA" id="ARBA00023284"/>
    </source>
</evidence>
<evidence type="ECO:0000313" key="13">
    <source>
        <dbReference type="EMBL" id="EYR63566.1"/>
    </source>
</evidence>
<dbReference type="Pfam" id="PF02852">
    <property type="entry name" value="Pyr_redox_dim"/>
    <property type="match status" value="1"/>
</dbReference>
<dbReference type="PRINTS" id="PR00411">
    <property type="entry name" value="PNDRDTASEI"/>
</dbReference>
<dbReference type="PRINTS" id="PR00368">
    <property type="entry name" value="FADPNR"/>
</dbReference>
<feature type="disulfide bond" description="Redox-active" evidence="9">
    <location>
        <begin position="42"/>
        <end position="47"/>
    </location>
</feature>
<evidence type="ECO:0000256" key="8">
    <source>
        <dbReference type="PIRSR" id="PIRSR000350-3"/>
    </source>
</evidence>
<keyword evidence="14" id="KW-1185">Reference proteome</keyword>
<evidence type="ECO:0000259" key="12">
    <source>
        <dbReference type="Pfam" id="PF07992"/>
    </source>
</evidence>
<reference evidence="13 14" key="1">
    <citation type="submission" date="2014-01" db="EMBL/GenBank/DDBJ databases">
        <title>Actinotalea ferrariae CF5-4.</title>
        <authorList>
            <person name="Chen F."/>
            <person name="Li Y."/>
            <person name="Wang G."/>
        </authorList>
    </citation>
    <scope>NUCLEOTIDE SEQUENCE [LARGE SCALE GENOMIC DNA]</scope>
    <source>
        <strain evidence="13 14">CF5-4</strain>
    </source>
</reference>
<keyword evidence="4" id="KW-0521">NADP</keyword>
<evidence type="ECO:0000256" key="6">
    <source>
        <dbReference type="ARBA" id="ARBA00023157"/>
    </source>
</evidence>
<dbReference type="PROSITE" id="PS00076">
    <property type="entry name" value="PYRIDINE_REDOX_1"/>
    <property type="match status" value="1"/>
</dbReference>
<comment type="caution">
    <text evidence="13">The sequence shown here is derived from an EMBL/GenBank/DDBJ whole genome shotgun (WGS) entry which is preliminary data.</text>
</comment>
<comment type="cofactor">
    <cofactor evidence="8">
        <name>FAD</name>
        <dbReference type="ChEBI" id="CHEBI:57692"/>
    </cofactor>
    <text evidence="8">Binds 1 FAD per subunit.</text>
</comment>
<dbReference type="InterPro" id="IPR023753">
    <property type="entry name" value="FAD/NAD-binding_dom"/>
</dbReference>
<keyword evidence="8" id="KW-0520">NAD</keyword>
<name>A0A021VQZ5_9CELL</name>
<dbReference type="RefSeq" id="WP_034225613.1">
    <property type="nucleotide sequence ID" value="NZ_AXCW01000085.1"/>
</dbReference>
<keyword evidence="3 8" id="KW-0274">FAD</keyword>
<dbReference type="Gene3D" id="3.30.390.30">
    <property type="match status" value="1"/>
</dbReference>
<comment type="similarity">
    <text evidence="1 10">Belongs to the class-I pyridine nucleotide-disulfide oxidoreductase family.</text>
</comment>
<proteinExistence type="inferred from homology"/>
<keyword evidence="2 10" id="KW-0285">Flavoprotein</keyword>
<keyword evidence="5 10" id="KW-0560">Oxidoreductase</keyword>